<feature type="compositionally biased region" description="Acidic residues" evidence="1">
    <location>
        <begin position="398"/>
        <end position="407"/>
    </location>
</feature>
<feature type="transmembrane region" description="Helical" evidence="2">
    <location>
        <begin position="6"/>
        <end position="24"/>
    </location>
</feature>
<gene>
    <name evidence="4" type="ORF">EYW47_22790</name>
</gene>
<dbReference type="EMBL" id="SMRP01000012">
    <property type="protein sequence ID" value="TDG21195.1"/>
    <property type="molecule type" value="Genomic_DNA"/>
</dbReference>
<proteinExistence type="predicted"/>
<feature type="compositionally biased region" description="Polar residues" evidence="1">
    <location>
        <begin position="414"/>
        <end position="426"/>
    </location>
</feature>
<keyword evidence="2" id="KW-0472">Membrane</keyword>
<feature type="domain" description="Histidine kinase N-terminal 7TM region" evidence="3">
    <location>
        <begin position="11"/>
        <end position="213"/>
    </location>
</feature>
<comment type="caution">
    <text evidence="4">The sequence shown here is derived from an EMBL/GenBank/DDBJ whole genome shotgun (WGS) entry which is preliminary data.</text>
</comment>
<evidence type="ECO:0000259" key="3">
    <source>
        <dbReference type="Pfam" id="PF16927"/>
    </source>
</evidence>
<dbReference type="Proteomes" id="UP000295722">
    <property type="component" value="Unassembled WGS sequence"/>
</dbReference>
<feature type="transmembrane region" description="Helical" evidence="2">
    <location>
        <begin position="92"/>
        <end position="117"/>
    </location>
</feature>
<keyword evidence="2" id="KW-0812">Transmembrane</keyword>
<dbReference type="Pfam" id="PF16927">
    <property type="entry name" value="HisKA_7TM"/>
    <property type="match status" value="1"/>
</dbReference>
<feature type="transmembrane region" description="Helical" evidence="2">
    <location>
        <begin position="129"/>
        <end position="152"/>
    </location>
</feature>
<evidence type="ECO:0000313" key="5">
    <source>
        <dbReference type="Proteomes" id="UP000295722"/>
    </source>
</evidence>
<evidence type="ECO:0000313" key="4">
    <source>
        <dbReference type="EMBL" id="TDG21195.1"/>
    </source>
</evidence>
<feature type="transmembrane region" description="Helical" evidence="2">
    <location>
        <begin position="58"/>
        <end position="80"/>
    </location>
</feature>
<feature type="transmembrane region" description="Helical" evidence="2">
    <location>
        <begin position="31"/>
        <end position="52"/>
    </location>
</feature>
<dbReference type="AlphaFoldDB" id="A0A4R5M5G8"/>
<dbReference type="InterPro" id="IPR031621">
    <property type="entry name" value="HisKA_7TM"/>
</dbReference>
<feature type="region of interest" description="Disordered" evidence="1">
    <location>
        <begin position="397"/>
        <end position="426"/>
    </location>
</feature>
<feature type="transmembrane region" description="Helical" evidence="2">
    <location>
        <begin position="191"/>
        <end position="213"/>
    </location>
</feature>
<reference evidence="4 5" key="1">
    <citation type="submission" date="2019-03" db="EMBL/GenBank/DDBJ databases">
        <title>Paraburkholderia sp. 4M-K11, isolated from subtropical forest soil.</title>
        <authorList>
            <person name="Gao Z.-H."/>
            <person name="Qiu L.-H."/>
        </authorList>
    </citation>
    <scope>NUCLEOTIDE SEQUENCE [LARGE SCALE GENOMIC DNA]</scope>
    <source>
        <strain evidence="4 5">4M-K11</strain>
    </source>
</reference>
<protein>
    <recommendedName>
        <fullName evidence="3">Histidine kinase N-terminal 7TM region domain-containing protein</fullName>
    </recommendedName>
</protein>
<feature type="transmembrane region" description="Helical" evidence="2">
    <location>
        <begin position="164"/>
        <end position="185"/>
    </location>
</feature>
<sequence>MYAALPAIVSSIFLSYGLYVVAVGKPMRICLPFLLLSLATFAWQCAWVFLFVSGSLDISVFIAKTGYAFILFIPATFYHFAVEVTERKRERVAVWLCYAFSFGLLALLLVTNTVIYGTHKYFFGEYPKAGPLLFLHIAQTVVAAIRVMVLFADGRRYATGNRRIAFGFCLAGVCFFSLAVIDYAVNYGYAIYPPGVVFVAFGLCMLAISLTYFDLVKPPTLSNDSIACTELFEGQSPLELQALSNNWVNILRGYRAAVDAGLCDERVTLDQVARTTKLVSSMTRCEAETGAFLDAALKAFVRKIPFGRHKMEFPISVSVETAENARITYKFQKKSLDSITIVKTTCSRGGDQVVCCGTFHEAAQVISYFDEENCLDAPVRAEFTQLGIDRLYTKKIDSEDEDDEAPDELMRVLNAQQNSKPEGNLH</sequence>
<dbReference type="OrthoDB" id="8573961at2"/>
<name>A0A4R5M5G8_9BURK</name>
<organism evidence="4 5">
    <name type="scientific">Paraburkholderia silviterrae</name>
    <dbReference type="NCBI Taxonomy" id="2528715"/>
    <lineage>
        <taxon>Bacteria</taxon>
        <taxon>Pseudomonadati</taxon>
        <taxon>Pseudomonadota</taxon>
        <taxon>Betaproteobacteria</taxon>
        <taxon>Burkholderiales</taxon>
        <taxon>Burkholderiaceae</taxon>
        <taxon>Paraburkholderia</taxon>
    </lineage>
</organism>
<evidence type="ECO:0000256" key="1">
    <source>
        <dbReference type="SAM" id="MobiDB-lite"/>
    </source>
</evidence>
<dbReference type="RefSeq" id="WP_133197104.1">
    <property type="nucleotide sequence ID" value="NZ_JBHUCW010000022.1"/>
</dbReference>
<keyword evidence="2" id="KW-1133">Transmembrane helix</keyword>
<keyword evidence="5" id="KW-1185">Reference proteome</keyword>
<evidence type="ECO:0000256" key="2">
    <source>
        <dbReference type="SAM" id="Phobius"/>
    </source>
</evidence>
<accession>A0A4R5M5G8</accession>